<dbReference type="Gene3D" id="3.90.1310.10">
    <property type="entry name" value="Penicillin-binding protein 2a (Domain 2)"/>
    <property type="match status" value="1"/>
</dbReference>
<dbReference type="EC" id="3.4.16.4" evidence="18"/>
<dbReference type="AlphaFoldDB" id="A0A9D1PX34"/>
<evidence type="ECO:0000256" key="9">
    <source>
        <dbReference type="ARBA" id="ARBA00022960"/>
    </source>
</evidence>
<evidence type="ECO:0000256" key="12">
    <source>
        <dbReference type="ARBA" id="ARBA00023136"/>
    </source>
</evidence>
<reference evidence="18" key="1">
    <citation type="journal article" date="2021" name="PeerJ">
        <title>Extensive microbial diversity within the chicken gut microbiome revealed by metagenomics and culture.</title>
        <authorList>
            <person name="Gilroy R."/>
            <person name="Ravi A."/>
            <person name="Getino M."/>
            <person name="Pursley I."/>
            <person name="Horton D.L."/>
            <person name="Alikhan N.F."/>
            <person name="Baker D."/>
            <person name="Gharbi K."/>
            <person name="Hall N."/>
            <person name="Watson M."/>
            <person name="Adriaenssens E.M."/>
            <person name="Foster-Nyarko E."/>
            <person name="Jarju S."/>
            <person name="Secka A."/>
            <person name="Antonio M."/>
            <person name="Oren A."/>
            <person name="Chaudhuri R.R."/>
            <person name="La Ragione R."/>
            <person name="Hildebrand F."/>
            <person name="Pallen M.J."/>
        </authorList>
    </citation>
    <scope>NUCLEOTIDE SEQUENCE</scope>
    <source>
        <strain evidence="18">ChiHecec2B26-446</strain>
    </source>
</reference>
<keyword evidence="9" id="KW-0133">Cell shape</keyword>
<comment type="subcellular location">
    <subcellularLocation>
        <location evidence="2">Cell membrane</location>
    </subcellularLocation>
    <subcellularLocation>
        <location evidence="1">Membrane</location>
        <topology evidence="1">Single-pass membrane protein</topology>
    </subcellularLocation>
</comment>
<dbReference type="SUPFAM" id="SSF56601">
    <property type="entry name" value="beta-lactamase/transpeptidase-like"/>
    <property type="match status" value="1"/>
</dbReference>
<dbReference type="PANTHER" id="PTHR30627:SF2">
    <property type="entry name" value="PEPTIDOGLYCAN D,D-TRANSPEPTIDASE MRDA"/>
    <property type="match status" value="1"/>
</dbReference>
<evidence type="ECO:0000256" key="13">
    <source>
        <dbReference type="ARBA" id="ARBA00023316"/>
    </source>
</evidence>
<dbReference type="Pfam" id="PF03717">
    <property type="entry name" value="PBP_dimer"/>
    <property type="match status" value="1"/>
</dbReference>
<dbReference type="GO" id="GO:0071972">
    <property type="term" value="F:peptidoglycan L,D-transpeptidase activity"/>
    <property type="evidence" value="ECO:0007669"/>
    <property type="project" value="TreeGrafter"/>
</dbReference>
<keyword evidence="7 15" id="KW-0812">Transmembrane</keyword>
<dbReference type="EMBL" id="DXHV01000073">
    <property type="protein sequence ID" value="HIW01150.1"/>
    <property type="molecule type" value="Genomic_DNA"/>
</dbReference>
<feature type="region of interest" description="Disordered" evidence="14">
    <location>
        <begin position="621"/>
        <end position="653"/>
    </location>
</feature>
<evidence type="ECO:0000256" key="11">
    <source>
        <dbReference type="ARBA" id="ARBA00022989"/>
    </source>
</evidence>
<evidence type="ECO:0000259" key="17">
    <source>
        <dbReference type="Pfam" id="PF03717"/>
    </source>
</evidence>
<keyword evidence="11 15" id="KW-1133">Transmembrane helix</keyword>
<accession>A0A9D1PX34</accession>
<keyword evidence="6" id="KW-0645">Protease</keyword>
<dbReference type="InterPro" id="IPR001460">
    <property type="entry name" value="PCN-bd_Tpept"/>
</dbReference>
<keyword evidence="8 18" id="KW-0378">Hydrolase</keyword>
<gene>
    <name evidence="18" type="primary">mrdA</name>
    <name evidence="18" type="ORF">H9894_08185</name>
</gene>
<feature type="region of interest" description="Disordered" evidence="14">
    <location>
        <begin position="1"/>
        <end position="23"/>
    </location>
</feature>
<evidence type="ECO:0000256" key="10">
    <source>
        <dbReference type="ARBA" id="ARBA00022984"/>
    </source>
</evidence>
<keyword evidence="10" id="KW-0573">Peptidoglycan synthesis</keyword>
<dbReference type="Gene3D" id="3.30.1390.30">
    <property type="entry name" value="Penicillin-binding protein 2a, domain 3"/>
    <property type="match status" value="1"/>
</dbReference>
<keyword evidence="12 15" id="KW-0472">Membrane</keyword>
<evidence type="ECO:0000313" key="19">
    <source>
        <dbReference type="Proteomes" id="UP000886752"/>
    </source>
</evidence>
<dbReference type="InterPro" id="IPR017790">
    <property type="entry name" value="Penicillin-binding_protein_2"/>
</dbReference>
<evidence type="ECO:0000256" key="3">
    <source>
        <dbReference type="ARBA" id="ARBA00022475"/>
    </source>
</evidence>
<organism evidence="18 19">
    <name type="scientific">Candidatus Desulfovibrio intestinipullorum</name>
    <dbReference type="NCBI Taxonomy" id="2838536"/>
    <lineage>
        <taxon>Bacteria</taxon>
        <taxon>Pseudomonadati</taxon>
        <taxon>Thermodesulfobacteriota</taxon>
        <taxon>Desulfovibrionia</taxon>
        <taxon>Desulfovibrionales</taxon>
        <taxon>Desulfovibrionaceae</taxon>
        <taxon>Desulfovibrio</taxon>
    </lineage>
</organism>
<evidence type="ECO:0000256" key="1">
    <source>
        <dbReference type="ARBA" id="ARBA00004167"/>
    </source>
</evidence>
<dbReference type="GO" id="GO:0009002">
    <property type="term" value="F:serine-type D-Ala-D-Ala carboxypeptidase activity"/>
    <property type="evidence" value="ECO:0007669"/>
    <property type="project" value="UniProtKB-EC"/>
</dbReference>
<dbReference type="Pfam" id="PF00905">
    <property type="entry name" value="Transpeptidase"/>
    <property type="match status" value="1"/>
</dbReference>
<evidence type="ECO:0000256" key="7">
    <source>
        <dbReference type="ARBA" id="ARBA00022692"/>
    </source>
</evidence>
<evidence type="ECO:0000256" key="8">
    <source>
        <dbReference type="ARBA" id="ARBA00022801"/>
    </source>
</evidence>
<keyword evidence="3" id="KW-1003">Cell membrane</keyword>
<evidence type="ECO:0000256" key="6">
    <source>
        <dbReference type="ARBA" id="ARBA00022670"/>
    </source>
</evidence>
<dbReference type="SUPFAM" id="SSF56519">
    <property type="entry name" value="Penicillin binding protein dimerisation domain"/>
    <property type="match status" value="1"/>
</dbReference>
<dbReference type="InterPro" id="IPR012338">
    <property type="entry name" value="Beta-lactam/transpept-like"/>
</dbReference>
<dbReference type="Proteomes" id="UP000886752">
    <property type="component" value="Unassembled WGS sequence"/>
</dbReference>
<evidence type="ECO:0000256" key="14">
    <source>
        <dbReference type="SAM" id="MobiDB-lite"/>
    </source>
</evidence>
<dbReference type="NCBIfam" id="TIGR03423">
    <property type="entry name" value="pbp2_mrdA"/>
    <property type="match status" value="1"/>
</dbReference>
<dbReference type="PANTHER" id="PTHR30627">
    <property type="entry name" value="PEPTIDOGLYCAN D,D-TRANSPEPTIDASE"/>
    <property type="match status" value="1"/>
</dbReference>
<feature type="transmembrane region" description="Helical" evidence="15">
    <location>
        <begin position="44"/>
        <end position="64"/>
    </location>
</feature>
<dbReference type="GO" id="GO:0071555">
    <property type="term" value="P:cell wall organization"/>
    <property type="evidence" value="ECO:0007669"/>
    <property type="project" value="UniProtKB-KW"/>
</dbReference>
<keyword evidence="13" id="KW-0961">Cell wall biogenesis/degradation</keyword>
<evidence type="ECO:0000256" key="2">
    <source>
        <dbReference type="ARBA" id="ARBA00004236"/>
    </source>
</evidence>
<dbReference type="GO" id="GO:0008360">
    <property type="term" value="P:regulation of cell shape"/>
    <property type="evidence" value="ECO:0007669"/>
    <property type="project" value="UniProtKB-KW"/>
</dbReference>
<dbReference type="GO" id="GO:0005886">
    <property type="term" value="C:plasma membrane"/>
    <property type="evidence" value="ECO:0007669"/>
    <property type="project" value="UniProtKB-SubCell"/>
</dbReference>
<comment type="caution">
    <text evidence="18">The sequence shown here is derived from an EMBL/GenBank/DDBJ whole genome shotgun (WGS) entry which is preliminary data.</text>
</comment>
<dbReference type="InterPro" id="IPR005311">
    <property type="entry name" value="PBP_dimer"/>
</dbReference>
<feature type="domain" description="Penicillin-binding protein dimerisation" evidence="17">
    <location>
        <begin position="87"/>
        <end position="255"/>
    </location>
</feature>
<dbReference type="InterPro" id="IPR036138">
    <property type="entry name" value="PBP_dimer_sf"/>
</dbReference>
<evidence type="ECO:0000259" key="16">
    <source>
        <dbReference type="Pfam" id="PF00905"/>
    </source>
</evidence>
<name>A0A9D1PX34_9BACT</name>
<keyword evidence="4" id="KW-0997">Cell inner membrane</keyword>
<feature type="compositionally biased region" description="Basic and acidic residues" evidence="14">
    <location>
        <begin position="621"/>
        <end position="641"/>
    </location>
</feature>
<sequence length="653" mass="73419">MKKRKLNLETLPDLQAPQAAQENDPKIRINKENTEAYQPPRNGIILLEVLITLFFIVFVSRFWILQVHQGADFAKQAQNNHWREERISAPRGRIFDQHGRVLADNRTTYGLSLVRDDIRDLTATLAQVSVWTGVPLEQVEERYRQSRFKVKSFEPLLLATDLDFDLMARIESELYAWPGLEIVVLTKRSYPEKDILAHILGYVAEANERELDKDADLAMGDLVGKAGLELTQEKKLRGKKGLYDIEVDASGHMVDRFLREEPQSGVDLRLAIDCDIQQACWDALGSQAGSIVVMEPYTGKLRAVVTAPAYDNNLFAEGISHRDWNALRNSPRFPLQNRVIQSVYPPGSVWKLLMAACLMENGISPSESVFCGGQAKLGNQIFRCWKHSGHGRQNLEQALVNSCDVYFYLMAERIGIDKIEQYARACGFGQRTDIDLPHEKSGLVPSREWKKRRHKRAWTRGDTYNVSIGQGFTLITPVQIAVYVSGLLNGGEILKPLLLDTDEKTVRMRIPARPQTISFIVNAMRRTASSGTARVVRRTDADMGGKTGTAQVVKLGKTRRKSSELSWKERDHAWIATWGRKNDQTYVVIVMVEHGGGGSSVAGPIAAKVYDFLFSEERSAAAHVQGTDERAGERADERAPSQREPAASPQRPR</sequence>
<dbReference type="GO" id="GO:0008658">
    <property type="term" value="F:penicillin binding"/>
    <property type="evidence" value="ECO:0007669"/>
    <property type="project" value="InterPro"/>
</dbReference>
<dbReference type="GO" id="GO:0006508">
    <property type="term" value="P:proteolysis"/>
    <property type="evidence" value="ECO:0007669"/>
    <property type="project" value="UniProtKB-KW"/>
</dbReference>
<evidence type="ECO:0000256" key="4">
    <source>
        <dbReference type="ARBA" id="ARBA00022519"/>
    </source>
</evidence>
<dbReference type="Gene3D" id="3.40.710.10">
    <property type="entry name" value="DD-peptidase/beta-lactamase superfamily"/>
    <property type="match status" value="1"/>
</dbReference>
<protein>
    <submittedName>
        <fullName evidence="18">Penicillin-binding protein 2</fullName>
        <ecNumber evidence="18">3.4.16.4</ecNumber>
    </submittedName>
</protein>
<keyword evidence="5 18" id="KW-0121">Carboxypeptidase</keyword>
<evidence type="ECO:0000256" key="15">
    <source>
        <dbReference type="SAM" id="Phobius"/>
    </source>
</evidence>
<dbReference type="InterPro" id="IPR050515">
    <property type="entry name" value="Beta-lactam/transpept"/>
</dbReference>
<proteinExistence type="predicted"/>
<dbReference type="GO" id="GO:0009252">
    <property type="term" value="P:peptidoglycan biosynthetic process"/>
    <property type="evidence" value="ECO:0007669"/>
    <property type="project" value="UniProtKB-KW"/>
</dbReference>
<evidence type="ECO:0000256" key="5">
    <source>
        <dbReference type="ARBA" id="ARBA00022645"/>
    </source>
</evidence>
<evidence type="ECO:0000313" key="18">
    <source>
        <dbReference type="EMBL" id="HIW01150.1"/>
    </source>
</evidence>
<reference evidence="18" key="2">
    <citation type="submission" date="2021-04" db="EMBL/GenBank/DDBJ databases">
        <authorList>
            <person name="Gilroy R."/>
        </authorList>
    </citation>
    <scope>NUCLEOTIDE SEQUENCE</scope>
    <source>
        <strain evidence="18">ChiHecec2B26-446</strain>
    </source>
</reference>
<feature type="domain" description="Penicillin-binding protein transpeptidase" evidence="16">
    <location>
        <begin position="289"/>
        <end position="610"/>
    </location>
</feature>